<keyword evidence="3" id="KW-1185">Reference proteome</keyword>
<gene>
    <name evidence="2" type="ORF">GGD55_000411</name>
</gene>
<name>A0A7W8X546_9HYPH</name>
<evidence type="ECO:0000313" key="3">
    <source>
        <dbReference type="Proteomes" id="UP000585507"/>
    </source>
</evidence>
<dbReference type="AlphaFoldDB" id="A0A7W8X546"/>
<protein>
    <submittedName>
        <fullName evidence="2">Uncharacterized protein</fullName>
    </submittedName>
</protein>
<proteinExistence type="predicted"/>
<keyword evidence="1" id="KW-0812">Transmembrane</keyword>
<organism evidence="2 3">
    <name type="scientific">Rhizobium giardinii</name>
    <dbReference type="NCBI Taxonomy" id="56731"/>
    <lineage>
        <taxon>Bacteria</taxon>
        <taxon>Pseudomonadati</taxon>
        <taxon>Pseudomonadota</taxon>
        <taxon>Alphaproteobacteria</taxon>
        <taxon>Hyphomicrobiales</taxon>
        <taxon>Rhizobiaceae</taxon>
        <taxon>Rhizobium/Agrobacterium group</taxon>
        <taxon>Rhizobium</taxon>
    </lineage>
</organism>
<dbReference type="RefSeq" id="WP_018324056.1">
    <property type="nucleotide sequence ID" value="NZ_JACHBK010000001.1"/>
</dbReference>
<evidence type="ECO:0000313" key="2">
    <source>
        <dbReference type="EMBL" id="MBB5533750.1"/>
    </source>
</evidence>
<dbReference type="EMBL" id="JACHBK010000001">
    <property type="protein sequence ID" value="MBB5533750.1"/>
    <property type="molecule type" value="Genomic_DNA"/>
</dbReference>
<feature type="transmembrane region" description="Helical" evidence="1">
    <location>
        <begin position="52"/>
        <end position="70"/>
    </location>
</feature>
<sequence length="71" mass="8219">MPRREVYEDLNHEIEEEFAHHNLERDMKADYAASTRIGTDEHVRRLRAQNRVLLVALILVVGGFCLALGIF</sequence>
<evidence type="ECO:0000256" key="1">
    <source>
        <dbReference type="SAM" id="Phobius"/>
    </source>
</evidence>
<keyword evidence="1" id="KW-1133">Transmembrane helix</keyword>
<comment type="caution">
    <text evidence="2">The sequence shown here is derived from an EMBL/GenBank/DDBJ whole genome shotgun (WGS) entry which is preliminary data.</text>
</comment>
<accession>A0A7W8X546</accession>
<reference evidence="2 3" key="1">
    <citation type="submission" date="2020-08" db="EMBL/GenBank/DDBJ databases">
        <title>Genomic Encyclopedia of Type Strains, Phase IV (KMG-V): Genome sequencing to study the core and pangenomes of soil and plant-associated prokaryotes.</title>
        <authorList>
            <person name="Whitman W."/>
        </authorList>
    </citation>
    <scope>NUCLEOTIDE SEQUENCE [LARGE SCALE GENOMIC DNA]</scope>
    <source>
        <strain evidence="2 3">SEMIA 4084</strain>
    </source>
</reference>
<keyword evidence="1" id="KW-0472">Membrane</keyword>
<dbReference type="Proteomes" id="UP000585507">
    <property type="component" value="Unassembled WGS sequence"/>
</dbReference>